<dbReference type="SUPFAM" id="SSF81383">
    <property type="entry name" value="F-box domain"/>
    <property type="match status" value="1"/>
</dbReference>
<dbReference type="GeneID" id="9808604"/>
<gene>
    <name evidence="2" type="ORF">GCK72_021465</name>
</gene>
<proteinExistence type="predicted"/>
<dbReference type="AlphaFoldDB" id="A0A6A5GI82"/>
<feature type="domain" description="F-box" evidence="1">
    <location>
        <begin position="10"/>
        <end position="50"/>
    </location>
</feature>
<accession>A0A6A5GI82</accession>
<organism evidence="2 3">
    <name type="scientific">Caenorhabditis remanei</name>
    <name type="common">Caenorhabditis vulgaris</name>
    <dbReference type="NCBI Taxonomy" id="31234"/>
    <lineage>
        <taxon>Eukaryota</taxon>
        <taxon>Metazoa</taxon>
        <taxon>Ecdysozoa</taxon>
        <taxon>Nematoda</taxon>
        <taxon>Chromadorea</taxon>
        <taxon>Rhabditida</taxon>
        <taxon>Rhabditina</taxon>
        <taxon>Rhabditomorpha</taxon>
        <taxon>Rhabditoidea</taxon>
        <taxon>Rhabditidae</taxon>
        <taxon>Peloderinae</taxon>
        <taxon>Caenorhabditis</taxon>
    </lineage>
</organism>
<dbReference type="EMBL" id="WUAV01000005">
    <property type="protein sequence ID" value="KAF1754900.1"/>
    <property type="molecule type" value="Genomic_DNA"/>
</dbReference>
<dbReference type="Pfam" id="PF00646">
    <property type="entry name" value="F-box"/>
    <property type="match status" value="1"/>
</dbReference>
<dbReference type="CTD" id="9808604"/>
<evidence type="ECO:0000259" key="1">
    <source>
        <dbReference type="SMART" id="SM00256"/>
    </source>
</evidence>
<dbReference type="RefSeq" id="XP_003104606.2">
    <property type="nucleotide sequence ID" value="XM_003104558.2"/>
</dbReference>
<name>A0A6A5GI82_CAERE</name>
<dbReference type="Proteomes" id="UP000483820">
    <property type="component" value="Chromosome V"/>
</dbReference>
<evidence type="ECO:0000313" key="3">
    <source>
        <dbReference type="Proteomes" id="UP000483820"/>
    </source>
</evidence>
<sequence>MPSQTLMVDFPAVVKFKVLENLDAFSILKLRKVCFSLREFIDENPPKPMCSKLRVSISSESISIQFGSPKWLTISFKQFENVCVMSWRNDDLVFKSVGFQDESYMDVFSRELGLIMKHHSTGVLKSFSIEQLQGKDDK</sequence>
<dbReference type="InterPro" id="IPR036047">
    <property type="entry name" value="F-box-like_dom_sf"/>
</dbReference>
<comment type="caution">
    <text evidence="2">The sequence shown here is derived from an EMBL/GenBank/DDBJ whole genome shotgun (WGS) entry which is preliminary data.</text>
</comment>
<dbReference type="InterPro" id="IPR001810">
    <property type="entry name" value="F-box_dom"/>
</dbReference>
<dbReference type="KEGG" id="crq:GCK72_021465"/>
<protein>
    <recommendedName>
        <fullName evidence="1">F-box domain-containing protein</fullName>
    </recommendedName>
</protein>
<evidence type="ECO:0000313" key="2">
    <source>
        <dbReference type="EMBL" id="KAF1754900.1"/>
    </source>
</evidence>
<dbReference type="SMART" id="SM00256">
    <property type="entry name" value="FBOX"/>
    <property type="match status" value="1"/>
</dbReference>
<reference evidence="2 3" key="1">
    <citation type="submission" date="2019-12" db="EMBL/GenBank/DDBJ databases">
        <title>Chromosome-level assembly of the Caenorhabditis remanei genome.</title>
        <authorList>
            <person name="Teterina A.A."/>
            <person name="Willis J.H."/>
            <person name="Phillips P.C."/>
        </authorList>
    </citation>
    <scope>NUCLEOTIDE SEQUENCE [LARGE SCALE GENOMIC DNA]</scope>
    <source>
        <strain evidence="2 3">PX506</strain>
        <tissue evidence="2">Whole organism</tissue>
    </source>
</reference>